<sequence length="188" mass="20430">MQFPPDDIQSLVQKIADILLCRNQTLSVSEGACGGLLSAYLISIPGASKFFDGGRLIYSLRSRLRLSGWNSELIKSYTGPSETVAIKFARNLRIEFGSTYVLSETGYAGPSTDVGVDHVRITSDDASVGTVYLGVAGPYGDRSCTLETNVANRAENMQSFAKFCLEFLLEVVLADNDTEDNGHSKEKE</sequence>
<dbReference type="OrthoDB" id="2350783at2759"/>
<dbReference type="InterPro" id="IPR036653">
    <property type="entry name" value="CinA-like_C"/>
</dbReference>
<reference evidence="2" key="1">
    <citation type="submission" date="2020-10" db="EMBL/GenBank/DDBJ databases">
        <authorList>
            <person name="Roach M.J.R."/>
        </authorList>
    </citation>
    <scope>NUCLEOTIDE SEQUENCE</scope>
    <source>
        <strain evidence="2">CBS 1945</strain>
    </source>
</reference>
<gene>
    <name evidence="2" type="ORF">FOA43_003770</name>
</gene>
<organism evidence="2 3">
    <name type="scientific">Eeniella nana</name>
    <name type="common">Yeast</name>
    <name type="synonym">Brettanomyces nanus</name>
    <dbReference type="NCBI Taxonomy" id="13502"/>
    <lineage>
        <taxon>Eukaryota</taxon>
        <taxon>Fungi</taxon>
        <taxon>Dikarya</taxon>
        <taxon>Ascomycota</taxon>
        <taxon>Saccharomycotina</taxon>
        <taxon>Pichiomycetes</taxon>
        <taxon>Pichiales</taxon>
        <taxon>Pichiaceae</taxon>
        <taxon>Brettanomyces</taxon>
    </lineage>
</organism>
<evidence type="ECO:0000313" key="3">
    <source>
        <dbReference type="Proteomes" id="UP000662931"/>
    </source>
</evidence>
<protein>
    <recommendedName>
        <fullName evidence="1">CinA C-terminal domain-containing protein</fullName>
    </recommendedName>
</protein>
<dbReference type="Proteomes" id="UP000662931">
    <property type="component" value="Chromosome 4"/>
</dbReference>
<name>A0A875S3Z0_EENNA</name>
<dbReference type="AlphaFoldDB" id="A0A875S3Z0"/>
<keyword evidence="3" id="KW-1185">Reference proteome</keyword>
<dbReference type="KEGG" id="bnn:FOA43_003770"/>
<dbReference type="RefSeq" id="XP_038779946.1">
    <property type="nucleotide sequence ID" value="XM_038924018.1"/>
</dbReference>
<accession>A0A875S3Z0</accession>
<dbReference type="EMBL" id="CP064815">
    <property type="protein sequence ID" value="QPG76381.1"/>
    <property type="molecule type" value="Genomic_DNA"/>
</dbReference>
<dbReference type="Pfam" id="PF02464">
    <property type="entry name" value="CinA"/>
    <property type="match status" value="1"/>
</dbReference>
<proteinExistence type="predicted"/>
<evidence type="ECO:0000259" key="1">
    <source>
        <dbReference type="Pfam" id="PF02464"/>
    </source>
</evidence>
<dbReference type="GeneID" id="62197170"/>
<dbReference type="Gene3D" id="3.90.950.20">
    <property type="entry name" value="CinA-like"/>
    <property type="match status" value="1"/>
</dbReference>
<dbReference type="SUPFAM" id="SSF142433">
    <property type="entry name" value="CinA-like"/>
    <property type="match status" value="1"/>
</dbReference>
<evidence type="ECO:0000313" key="2">
    <source>
        <dbReference type="EMBL" id="QPG76381.1"/>
    </source>
</evidence>
<dbReference type="InterPro" id="IPR008136">
    <property type="entry name" value="CinA_C"/>
</dbReference>
<feature type="domain" description="CinA C-terminal" evidence="1">
    <location>
        <begin position="9"/>
        <end position="171"/>
    </location>
</feature>